<keyword evidence="4" id="KW-1185">Reference proteome</keyword>
<evidence type="ECO:0000313" key="3">
    <source>
        <dbReference type="EMBL" id="PWK28061.1"/>
    </source>
</evidence>
<dbReference type="GO" id="GO:0003677">
    <property type="term" value="F:DNA binding"/>
    <property type="evidence" value="ECO:0007669"/>
    <property type="project" value="InterPro"/>
</dbReference>
<reference evidence="3 4" key="1">
    <citation type="submission" date="2018-05" db="EMBL/GenBank/DDBJ databases">
        <title>Genomic Encyclopedia of Archaeal and Bacterial Type Strains, Phase II (KMG-II): from individual species to whole genera.</title>
        <authorList>
            <person name="Goeker M."/>
        </authorList>
    </citation>
    <scope>NUCLEOTIDE SEQUENCE [LARGE SCALE GENOMIC DNA]</scope>
    <source>
        <strain evidence="3 4">DSM 45184</strain>
    </source>
</reference>
<dbReference type="EMBL" id="QGGR01000051">
    <property type="protein sequence ID" value="PWK28061.1"/>
    <property type="molecule type" value="Genomic_DNA"/>
</dbReference>
<sequence>MGRSQGGLTTKLHLLAEGRGRSLVKRLTPGQASDTKELVPLLDNVAVARPEGIGRPRKRLDHLTADKAYGSKANRRSLRARRIPHTIPERDDVRTSRARKGSRGGRPPKFNAQRYKDRNQVERAFNRLKQFRAVATRYDKLKDRYEATVTIASIMIWLRAKPDRRRP</sequence>
<dbReference type="GO" id="GO:0004803">
    <property type="term" value="F:transposase activity"/>
    <property type="evidence" value="ECO:0007669"/>
    <property type="project" value="InterPro"/>
</dbReference>
<dbReference type="AlphaFoldDB" id="A0A316EC53"/>
<organism evidence="3 4">
    <name type="scientific">Actinoplanes xinjiangensis</name>
    <dbReference type="NCBI Taxonomy" id="512350"/>
    <lineage>
        <taxon>Bacteria</taxon>
        <taxon>Bacillati</taxon>
        <taxon>Actinomycetota</taxon>
        <taxon>Actinomycetes</taxon>
        <taxon>Micromonosporales</taxon>
        <taxon>Micromonosporaceae</taxon>
        <taxon>Actinoplanes</taxon>
    </lineage>
</organism>
<feature type="region of interest" description="Disordered" evidence="1">
    <location>
        <begin position="68"/>
        <end position="118"/>
    </location>
</feature>
<dbReference type="InterPro" id="IPR002559">
    <property type="entry name" value="Transposase_11"/>
</dbReference>
<accession>A0A316EC53</accession>
<dbReference type="Proteomes" id="UP000245697">
    <property type="component" value="Unassembled WGS sequence"/>
</dbReference>
<dbReference type="GO" id="GO:0006313">
    <property type="term" value="P:DNA transposition"/>
    <property type="evidence" value="ECO:0007669"/>
    <property type="project" value="InterPro"/>
</dbReference>
<dbReference type="RefSeq" id="WP_109603181.1">
    <property type="nucleotide sequence ID" value="NZ_BONA01000117.1"/>
</dbReference>
<dbReference type="Pfam" id="PF01609">
    <property type="entry name" value="DDE_Tnp_1"/>
    <property type="match status" value="1"/>
</dbReference>
<evidence type="ECO:0000259" key="2">
    <source>
        <dbReference type="Pfam" id="PF01609"/>
    </source>
</evidence>
<feature type="domain" description="Transposase IS4-like" evidence="2">
    <location>
        <begin position="9"/>
        <end position="152"/>
    </location>
</feature>
<evidence type="ECO:0000256" key="1">
    <source>
        <dbReference type="SAM" id="MobiDB-lite"/>
    </source>
</evidence>
<name>A0A316EC53_9ACTN</name>
<proteinExistence type="predicted"/>
<gene>
    <name evidence="3" type="ORF">BC793_15135</name>
</gene>
<protein>
    <submittedName>
        <fullName evidence="3">Transposase</fullName>
    </submittedName>
</protein>
<dbReference type="PANTHER" id="PTHR30007">
    <property type="entry name" value="PHP DOMAIN PROTEIN"/>
    <property type="match status" value="1"/>
</dbReference>
<comment type="caution">
    <text evidence="3">The sequence shown here is derived from an EMBL/GenBank/DDBJ whole genome shotgun (WGS) entry which is preliminary data.</text>
</comment>
<dbReference type="OrthoDB" id="4546548at2"/>
<evidence type="ECO:0000313" key="4">
    <source>
        <dbReference type="Proteomes" id="UP000245697"/>
    </source>
</evidence>
<dbReference type="NCBIfam" id="NF033580">
    <property type="entry name" value="transpos_IS5_3"/>
    <property type="match status" value="1"/>
</dbReference>
<dbReference type="PANTHER" id="PTHR30007:SF1">
    <property type="entry name" value="BLR1914 PROTEIN"/>
    <property type="match status" value="1"/>
</dbReference>
<feature type="compositionally biased region" description="Basic residues" evidence="1">
    <location>
        <begin position="73"/>
        <end position="84"/>
    </location>
</feature>